<dbReference type="EMBL" id="JAELVR010000012">
    <property type="protein sequence ID" value="MBJ6373263.1"/>
    <property type="molecule type" value="Genomic_DNA"/>
</dbReference>
<keyword evidence="3" id="KW-1185">Reference proteome</keyword>
<dbReference type="Proteomes" id="UP000619079">
    <property type="component" value="Unassembled WGS sequence"/>
</dbReference>
<keyword evidence="1" id="KW-0732">Signal</keyword>
<evidence type="ECO:0000313" key="2">
    <source>
        <dbReference type="EMBL" id="MBJ6373263.1"/>
    </source>
</evidence>
<dbReference type="Pfam" id="PF17267">
    <property type="entry name" value="DUF5333"/>
    <property type="match status" value="1"/>
</dbReference>
<comment type="caution">
    <text evidence="2">The sequence shown here is derived from an EMBL/GenBank/DDBJ whole genome shotgun (WGS) entry which is preliminary data.</text>
</comment>
<dbReference type="AlphaFoldDB" id="A0A8J7IM85"/>
<proteinExistence type="predicted"/>
<evidence type="ECO:0000313" key="3">
    <source>
        <dbReference type="Proteomes" id="UP000619079"/>
    </source>
</evidence>
<evidence type="ECO:0000256" key="1">
    <source>
        <dbReference type="SAM" id="SignalP"/>
    </source>
</evidence>
<reference evidence="2" key="1">
    <citation type="submission" date="2020-12" db="EMBL/GenBank/DDBJ databases">
        <title>Sedimentitalea sp. nov., isolated from sand in Incheon.</title>
        <authorList>
            <person name="Kim W."/>
        </authorList>
    </citation>
    <scope>NUCLEOTIDE SEQUENCE</scope>
    <source>
        <strain evidence="2">CAU 1593</strain>
    </source>
</reference>
<feature type="signal peptide" evidence="1">
    <location>
        <begin position="1"/>
        <end position="21"/>
    </location>
</feature>
<gene>
    <name evidence="2" type="ORF">JF290_17185</name>
</gene>
<organism evidence="2 3">
    <name type="scientific">Sedimentitalea arenosa</name>
    <dbReference type="NCBI Taxonomy" id="2798803"/>
    <lineage>
        <taxon>Bacteria</taxon>
        <taxon>Pseudomonadati</taxon>
        <taxon>Pseudomonadota</taxon>
        <taxon>Alphaproteobacteria</taxon>
        <taxon>Rhodobacterales</taxon>
        <taxon>Paracoccaceae</taxon>
        <taxon>Sedimentitalea</taxon>
    </lineage>
</organism>
<protein>
    <submittedName>
        <fullName evidence="2">DUF5333 domain-containing protein</fullName>
    </submittedName>
</protein>
<sequence>MIGRATYQATLLLVLALPAAAQTKPPLSDVPEVENRLFTAAIAHEVSENCDSLSARRMKAIGMAWQLRARANDLGYSDAEIRAHVESDDQKARMRAKGEAYLKQNGVSYGDPETFCVFGRAEIEKSSAIGALLKAR</sequence>
<dbReference type="InterPro" id="IPR020349">
    <property type="entry name" value="Uncharacterised_14.7kDa"/>
</dbReference>
<feature type="chain" id="PRO_5035319863" evidence="1">
    <location>
        <begin position="22"/>
        <end position="136"/>
    </location>
</feature>
<dbReference type="RefSeq" id="WP_199026131.1">
    <property type="nucleotide sequence ID" value="NZ_JAELVR010000012.1"/>
</dbReference>
<name>A0A8J7IM85_9RHOB</name>
<accession>A0A8J7IM85</accession>